<protein>
    <submittedName>
        <fullName evidence="1">Glycosyltransferase family 1 protein</fullName>
    </submittedName>
</protein>
<evidence type="ECO:0000313" key="1">
    <source>
        <dbReference type="EMBL" id="RYV51345.1"/>
    </source>
</evidence>
<dbReference type="SUPFAM" id="SSF53756">
    <property type="entry name" value="UDP-Glycosyltransferase/glycogen phosphorylase"/>
    <property type="match status" value="1"/>
</dbReference>
<evidence type="ECO:0000313" key="2">
    <source>
        <dbReference type="Proteomes" id="UP000293764"/>
    </source>
</evidence>
<name>A0A4Q5N020_9MICO</name>
<dbReference type="Proteomes" id="UP000293764">
    <property type="component" value="Unassembled WGS sequence"/>
</dbReference>
<keyword evidence="1" id="KW-0808">Transferase</keyword>
<sequence length="440" mass="47177">MKVAMVMPMAPESAIADVMSQAIPGLRSNWDLEIWCPTEESYRSCSVPLRPYAEANTDVVNALAAFDLVVYVLGDSPWHSRILPLAHSLPGLVVLHDASLTNLVRFVAIEGNDLEALVERVELERGPELAGILRSASPPGGAAEWLRFCAEVPLDDVAAEGSLGAVVHSVWHARRVDGLTLGHVTVAPLPVPSPHIGFESNERASSSALISELPDDALLLVTVGAANANRRIDLLLEAIAKDPVLTENVHLWAVGPATEDARAELGGLARTLGLQNQFAMTGRVTDSLLQEILARADIAAALRDPVLEGQSASVLTQLISGTPVVVFDHAHYAELPDDVAIKVDPQDALEGVRVALRILVDDGADRGRRGDRAREYVRESRSGAKYAEALLEAGELALAAKPIAYLNADLGSRLRRLGLNREPMFVNAVTDLAFDLFDLG</sequence>
<dbReference type="OrthoDB" id="5172124at2"/>
<dbReference type="PANTHER" id="PTHR12526">
    <property type="entry name" value="GLYCOSYLTRANSFERASE"/>
    <property type="match status" value="1"/>
</dbReference>
<gene>
    <name evidence="1" type="ORF">EUA98_08640</name>
</gene>
<dbReference type="RefSeq" id="WP_130102277.1">
    <property type="nucleotide sequence ID" value="NZ_SDWW01000017.1"/>
</dbReference>
<dbReference type="EMBL" id="SDWW01000017">
    <property type="protein sequence ID" value="RYV51345.1"/>
    <property type="molecule type" value="Genomic_DNA"/>
</dbReference>
<organism evidence="1 2">
    <name type="scientific">Pengzhenrongella frigida</name>
    <dbReference type="NCBI Taxonomy" id="1259133"/>
    <lineage>
        <taxon>Bacteria</taxon>
        <taxon>Bacillati</taxon>
        <taxon>Actinomycetota</taxon>
        <taxon>Actinomycetes</taxon>
        <taxon>Micrococcales</taxon>
        <taxon>Pengzhenrongella</taxon>
    </lineage>
</organism>
<proteinExistence type="predicted"/>
<keyword evidence="2" id="KW-1185">Reference proteome</keyword>
<reference evidence="1 2" key="1">
    <citation type="submission" date="2019-01" db="EMBL/GenBank/DDBJ databases">
        <title>Novel species of Cellulomonas.</title>
        <authorList>
            <person name="Liu Q."/>
            <person name="Xin Y.-H."/>
        </authorList>
    </citation>
    <scope>NUCLEOTIDE SEQUENCE [LARGE SCALE GENOMIC DNA]</scope>
    <source>
        <strain evidence="1 2">HLT2-17</strain>
    </source>
</reference>
<dbReference type="AlphaFoldDB" id="A0A4Q5N020"/>
<dbReference type="Pfam" id="PF13692">
    <property type="entry name" value="Glyco_trans_1_4"/>
    <property type="match status" value="1"/>
</dbReference>
<dbReference type="GO" id="GO:0016757">
    <property type="term" value="F:glycosyltransferase activity"/>
    <property type="evidence" value="ECO:0007669"/>
    <property type="project" value="TreeGrafter"/>
</dbReference>
<dbReference type="PANTHER" id="PTHR12526:SF636">
    <property type="entry name" value="BLL3647 PROTEIN"/>
    <property type="match status" value="1"/>
</dbReference>
<accession>A0A4Q5N020</accession>
<comment type="caution">
    <text evidence="1">The sequence shown here is derived from an EMBL/GenBank/DDBJ whole genome shotgun (WGS) entry which is preliminary data.</text>
</comment>
<dbReference type="Gene3D" id="3.40.50.2000">
    <property type="entry name" value="Glycogen Phosphorylase B"/>
    <property type="match status" value="1"/>
</dbReference>